<sequence>MSTNLRSTIKKQLKGDQEYKERIVPPSWRPHVTTVFLCHGERNGAENKPDGKKREDQHDIGTSSSRKRDFQ</sequence>
<gene>
    <name evidence="2" type="ORF">HNY73_022020</name>
</gene>
<accession>A0A8T0E0K3</accession>
<protein>
    <submittedName>
        <fullName evidence="2">Uncharacterized protein</fullName>
    </submittedName>
</protein>
<evidence type="ECO:0000313" key="2">
    <source>
        <dbReference type="EMBL" id="KAF8763886.1"/>
    </source>
</evidence>
<comment type="caution">
    <text evidence="2">The sequence shown here is derived from an EMBL/GenBank/DDBJ whole genome shotgun (WGS) entry which is preliminary data.</text>
</comment>
<feature type="region of interest" description="Disordered" evidence="1">
    <location>
        <begin position="39"/>
        <end position="71"/>
    </location>
</feature>
<evidence type="ECO:0000313" key="3">
    <source>
        <dbReference type="Proteomes" id="UP000807504"/>
    </source>
</evidence>
<evidence type="ECO:0000256" key="1">
    <source>
        <dbReference type="SAM" id="MobiDB-lite"/>
    </source>
</evidence>
<organism evidence="2 3">
    <name type="scientific">Argiope bruennichi</name>
    <name type="common">Wasp spider</name>
    <name type="synonym">Aranea bruennichi</name>
    <dbReference type="NCBI Taxonomy" id="94029"/>
    <lineage>
        <taxon>Eukaryota</taxon>
        <taxon>Metazoa</taxon>
        <taxon>Ecdysozoa</taxon>
        <taxon>Arthropoda</taxon>
        <taxon>Chelicerata</taxon>
        <taxon>Arachnida</taxon>
        <taxon>Araneae</taxon>
        <taxon>Araneomorphae</taxon>
        <taxon>Entelegynae</taxon>
        <taxon>Araneoidea</taxon>
        <taxon>Araneidae</taxon>
        <taxon>Argiope</taxon>
    </lineage>
</organism>
<dbReference type="Proteomes" id="UP000807504">
    <property type="component" value="Unassembled WGS sequence"/>
</dbReference>
<dbReference type="AlphaFoldDB" id="A0A8T0E0K3"/>
<proteinExistence type="predicted"/>
<name>A0A8T0E0K3_ARGBR</name>
<keyword evidence="3" id="KW-1185">Reference proteome</keyword>
<reference evidence="2" key="1">
    <citation type="journal article" date="2020" name="bioRxiv">
        <title>Chromosome-level reference genome of the European wasp spider Argiope bruennichi: a resource for studies on range expansion and evolutionary adaptation.</title>
        <authorList>
            <person name="Sheffer M.M."/>
            <person name="Hoppe A."/>
            <person name="Krehenwinkel H."/>
            <person name="Uhl G."/>
            <person name="Kuss A.W."/>
            <person name="Jensen L."/>
            <person name="Jensen C."/>
            <person name="Gillespie R.G."/>
            <person name="Hoff K.J."/>
            <person name="Prost S."/>
        </authorList>
    </citation>
    <scope>NUCLEOTIDE SEQUENCE</scope>
</reference>
<feature type="compositionally biased region" description="Basic and acidic residues" evidence="1">
    <location>
        <begin position="39"/>
        <end position="59"/>
    </location>
</feature>
<reference evidence="2" key="2">
    <citation type="submission" date="2020-06" db="EMBL/GenBank/DDBJ databases">
        <authorList>
            <person name="Sheffer M."/>
        </authorList>
    </citation>
    <scope>NUCLEOTIDE SEQUENCE</scope>
</reference>
<dbReference type="EMBL" id="JABXBU010002231">
    <property type="protein sequence ID" value="KAF8763886.1"/>
    <property type="molecule type" value="Genomic_DNA"/>
</dbReference>